<protein>
    <submittedName>
        <fullName evidence="4">GNAT family N-acetyltransferase</fullName>
    </submittedName>
</protein>
<evidence type="ECO:0000313" key="5">
    <source>
        <dbReference type="Proteomes" id="UP000522720"/>
    </source>
</evidence>
<dbReference type="PANTHER" id="PTHR43877">
    <property type="entry name" value="AMINOALKYLPHOSPHONATE N-ACETYLTRANSFERASE-RELATED-RELATED"/>
    <property type="match status" value="1"/>
</dbReference>
<gene>
    <name evidence="4" type="ORF">HF992_07850</name>
</gene>
<organism evidence="4 5">
    <name type="scientific">Streptococcus ovuberis</name>
    <dbReference type="NCBI Taxonomy" id="1936207"/>
    <lineage>
        <taxon>Bacteria</taxon>
        <taxon>Bacillati</taxon>
        <taxon>Bacillota</taxon>
        <taxon>Bacilli</taxon>
        <taxon>Lactobacillales</taxon>
        <taxon>Streptococcaceae</taxon>
        <taxon>Streptococcus</taxon>
    </lineage>
</organism>
<evidence type="ECO:0000313" key="4">
    <source>
        <dbReference type="EMBL" id="NKZ20742.1"/>
    </source>
</evidence>
<dbReference type="GO" id="GO:0016747">
    <property type="term" value="F:acyltransferase activity, transferring groups other than amino-acyl groups"/>
    <property type="evidence" value="ECO:0007669"/>
    <property type="project" value="InterPro"/>
</dbReference>
<evidence type="ECO:0000259" key="3">
    <source>
        <dbReference type="PROSITE" id="PS51186"/>
    </source>
</evidence>
<evidence type="ECO:0000256" key="2">
    <source>
        <dbReference type="ARBA" id="ARBA00023315"/>
    </source>
</evidence>
<dbReference type="SUPFAM" id="SSF55729">
    <property type="entry name" value="Acyl-CoA N-acyltransferases (Nat)"/>
    <property type="match status" value="1"/>
</dbReference>
<reference evidence="4 5" key="1">
    <citation type="submission" date="2020-04" db="EMBL/GenBank/DDBJ databases">
        <title>MicrobeNet Type strains.</title>
        <authorList>
            <person name="Nicholson A.C."/>
        </authorList>
    </citation>
    <scope>NUCLEOTIDE SEQUENCE [LARGE SCALE GENOMIC DNA]</scope>
    <source>
        <strain evidence="4 5">CCUG 69612</strain>
    </source>
</reference>
<dbReference type="Pfam" id="PF00583">
    <property type="entry name" value="Acetyltransf_1"/>
    <property type="match status" value="1"/>
</dbReference>
<dbReference type="InterPro" id="IPR016181">
    <property type="entry name" value="Acyl_CoA_acyltransferase"/>
</dbReference>
<dbReference type="InterPro" id="IPR000182">
    <property type="entry name" value="GNAT_dom"/>
</dbReference>
<dbReference type="EMBL" id="JAAXPR010000014">
    <property type="protein sequence ID" value="NKZ20742.1"/>
    <property type="molecule type" value="Genomic_DNA"/>
</dbReference>
<keyword evidence="2" id="KW-0012">Acyltransferase</keyword>
<dbReference type="Proteomes" id="UP000522720">
    <property type="component" value="Unassembled WGS sequence"/>
</dbReference>
<comment type="caution">
    <text evidence="4">The sequence shown here is derived from an EMBL/GenBank/DDBJ whole genome shotgun (WGS) entry which is preliminary data.</text>
</comment>
<dbReference type="InterPro" id="IPR050832">
    <property type="entry name" value="Bact_Acetyltransf"/>
</dbReference>
<dbReference type="CDD" id="cd04301">
    <property type="entry name" value="NAT_SF"/>
    <property type="match status" value="1"/>
</dbReference>
<evidence type="ECO:0000256" key="1">
    <source>
        <dbReference type="ARBA" id="ARBA00022679"/>
    </source>
</evidence>
<keyword evidence="1 4" id="KW-0808">Transferase</keyword>
<dbReference type="PROSITE" id="PS51186">
    <property type="entry name" value="GNAT"/>
    <property type="match status" value="1"/>
</dbReference>
<dbReference type="RefSeq" id="WP_168549489.1">
    <property type="nucleotide sequence ID" value="NZ_JAAXPR010000014.1"/>
</dbReference>
<feature type="domain" description="N-acetyltransferase" evidence="3">
    <location>
        <begin position="3"/>
        <end position="168"/>
    </location>
</feature>
<accession>A0A7X6MYG2</accession>
<dbReference type="Gene3D" id="3.40.630.30">
    <property type="match status" value="1"/>
</dbReference>
<proteinExistence type="predicted"/>
<dbReference type="AlphaFoldDB" id="A0A7X6MYG2"/>
<name>A0A7X6MYG2_9STRE</name>
<sequence length="168" mass="18785">MTVTTRFATPADAATICAICSAAWRVTYKDLNPPEYIEQVIADFYTLDRVTKECSTSDQHWHGYMVAELDGHVLGAIGGGVSEGNFGHIYVLYVHPDHKGKGLGRALVDFLTDHQKATYGINRQQVTVAKNNQMGIPFYERMGFVCQGEIPNWYHQGGKENLSFERLV</sequence>
<keyword evidence="5" id="KW-1185">Reference proteome</keyword>